<dbReference type="InterPro" id="IPR016024">
    <property type="entry name" value="ARM-type_fold"/>
</dbReference>
<proteinExistence type="predicted"/>
<feature type="region of interest" description="Disordered" evidence="4">
    <location>
        <begin position="284"/>
        <end position="322"/>
    </location>
</feature>
<dbReference type="RefSeq" id="XP_067927417.1">
    <property type="nucleotide sequence ID" value="XM_068060607.1"/>
</dbReference>
<sequence length="1265" mass="138471">MATAVSGESLSATSGGAESALALLNRLKQDGNAAFKRGDYKGADDIYSRCLVEAREGAGPGVHTVVQDAALRAAVGSAGLTSSELGRDSKIAHPDVARGSPLPAPDTDKFAAEAVLGGQEVLHAGWLALEAQTLCNRALCRQMRGQFQEAESDCTAAIQLQPNYVKAYYRRARALHAQKKLAQCVEDLQVCLRFEPGNKEAELMLASVRDEVMKEEDTRMQEQLPDHLLNVGLDSNSPAASRVRALRQLGAFVQERKLQRLFLKEGGLRLVAVLLRDMKHGGKRGTVLTEKTSPSTEFTDISSDTSAGRRGDGGKHGGRNSNASVAVEASCWELLLSVVQQGREDPADDEYRKSAALSSSMDALNEPVQIDCSIVECRRALGDLWSSTDFLVRVRQLRRAGIASTPEVSQGGGVSKSGDLNSAEDSDECEAGKRRAAWRGEACEYLLRAMGCVAQLRADTFETDPAFLEACSEGLQCSDNVGVQRAAVSALVGVADARRRMGLRSKPLALRHGVEKCLEDALQAIADVEMSLASTELPDIKMRNRRCCQLDVTTPGEEAPSQKNSAQQEDKLQLLARDHDQARVGEAARRLEIQTEFLLITLLSLLADKERAKGDDPPDLNRLLDQLLAPYFKPSNDPEESLVYLTVGLRGLRLALTASRDVARAYLAGASSILPYVLAAAAGRNSEMMSASVVGTRAQRRQQEAAVEVLLPCLDFPELRAKLLEVNAVPVLAKICTEQDGRSSGLECRMRARLAAALARLSVHDTDVRIQVFDCVDFYGVLHQLLKEILSDGDDRREDRGENNGEKGKREKSVGVGEDTLRALLEIFFFLSLHADFKGKLVTDEQKGPTLLRRLLEVCSVRTHQNQRSGAAGNPASSLTRYLLVQSLCNIMRSRDDKDKKRRRKGEVNGPFADIDDEQMKELEELFKRLPAGARPAANGEIDLGDRELAFKLRDSLVNLHVVSVIVQSVCTSPPPSINVFCAAAQALKFLCVDPSHRGAIVLEGGVRALLTTVEALKDYPDDRRDAQQAAAQLSISVNPTLFSYREALDLVPCIMPLLKDNHELLQYEAALALTNLTSLSDEVRVRAWLGDCWGGFEDLIFSENDLLRAAGLEGWCNLAVAETVQNSFGEKAEKYAKANQELQDLKLMLAFAAETNNTRAQEAAVAALAMLAQDKRVAQRLPSYEFFPNLTTCLDSVSEKNEALIVRLVAALYNVWQGLVLMEEEGQDDKQEEKRRLEAAIRRNANKLKGQTKEMASQMVKELK</sequence>
<feature type="region of interest" description="Disordered" evidence="4">
    <location>
        <begin position="405"/>
        <end position="426"/>
    </location>
</feature>
<dbReference type="InterPro" id="IPR011990">
    <property type="entry name" value="TPR-like_helical_dom_sf"/>
</dbReference>
<dbReference type="Gene3D" id="1.25.40.10">
    <property type="entry name" value="Tetratricopeptide repeat domain"/>
    <property type="match status" value="1"/>
</dbReference>
<evidence type="ECO:0000313" key="5">
    <source>
        <dbReference type="EMBL" id="PHJ25771.1"/>
    </source>
</evidence>
<evidence type="ECO:0000256" key="4">
    <source>
        <dbReference type="SAM" id="MobiDB-lite"/>
    </source>
</evidence>
<feature type="compositionally biased region" description="Polar residues" evidence="4">
    <location>
        <begin position="289"/>
        <end position="306"/>
    </location>
</feature>
<dbReference type="VEuPathDB" id="ToxoDB:CSUI_000373"/>
<evidence type="ECO:0000256" key="3">
    <source>
        <dbReference type="SAM" id="Coils"/>
    </source>
</evidence>
<dbReference type="SMART" id="SM00028">
    <property type="entry name" value="TPR"/>
    <property type="match status" value="3"/>
</dbReference>
<comment type="caution">
    <text evidence="5">The sequence shown here is derived from an EMBL/GenBank/DDBJ whole genome shotgun (WGS) entry which is preliminary data.</text>
</comment>
<gene>
    <name evidence="5" type="ORF">CSUI_000373</name>
</gene>
<reference evidence="5 6" key="1">
    <citation type="journal article" date="2017" name="Int. J. Parasitol.">
        <title>The genome of the protozoan parasite Cystoisospora suis and a reverse vaccinology approach to identify vaccine candidates.</title>
        <authorList>
            <person name="Palmieri N."/>
            <person name="Shrestha A."/>
            <person name="Ruttkowski B."/>
            <person name="Beck T."/>
            <person name="Vogl C."/>
            <person name="Tomley F."/>
            <person name="Blake D.P."/>
            <person name="Joachim A."/>
        </authorList>
    </citation>
    <scope>NUCLEOTIDE SEQUENCE [LARGE SCALE GENOMIC DNA]</scope>
    <source>
        <strain evidence="5 6">Wien I</strain>
    </source>
</reference>
<keyword evidence="6" id="KW-1185">Reference proteome</keyword>
<dbReference type="GeneID" id="94423818"/>
<dbReference type="InterPro" id="IPR011989">
    <property type="entry name" value="ARM-like"/>
</dbReference>
<dbReference type="EMBL" id="MIGC01000164">
    <property type="protein sequence ID" value="PHJ25771.1"/>
    <property type="molecule type" value="Genomic_DNA"/>
</dbReference>
<keyword evidence="2" id="KW-0963">Cytoplasm</keyword>
<dbReference type="InterPro" id="IPR019734">
    <property type="entry name" value="TPR_rpt"/>
</dbReference>
<feature type="region of interest" description="Disordered" evidence="4">
    <location>
        <begin position="895"/>
        <end position="914"/>
    </location>
</feature>
<evidence type="ECO:0000256" key="2">
    <source>
        <dbReference type="ARBA" id="ARBA00022490"/>
    </source>
</evidence>
<keyword evidence="3" id="KW-0175">Coiled coil</keyword>
<dbReference type="SUPFAM" id="SSF48371">
    <property type="entry name" value="ARM repeat"/>
    <property type="match status" value="1"/>
</dbReference>
<feature type="region of interest" description="Disordered" evidence="4">
    <location>
        <begin position="794"/>
        <end position="813"/>
    </location>
</feature>
<organism evidence="5 6">
    <name type="scientific">Cystoisospora suis</name>
    <dbReference type="NCBI Taxonomy" id="483139"/>
    <lineage>
        <taxon>Eukaryota</taxon>
        <taxon>Sar</taxon>
        <taxon>Alveolata</taxon>
        <taxon>Apicomplexa</taxon>
        <taxon>Conoidasida</taxon>
        <taxon>Coccidia</taxon>
        <taxon>Eucoccidiorida</taxon>
        <taxon>Eimeriorina</taxon>
        <taxon>Sarcocystidae</taxon>
        <taxon>Cystoisospora</taxon>
    </lineage>
</organism>
<dbReference type="Gene3D" id="1.25.10.10">
    <property type="entry name" value="Leucine-rich Repeat Variant"/>
    <property type="match status" value="1"/>
</dbReference>
<dbReference type="AlphaFoldDB" id="A0A2C6KP58"/>
<dbReference type="Proteomes" id="UP000221165">
    <property type="component" value="Unassembled WGS sequence"/>
</dbReference>
<feature type="coiled-coil region" evidence="3">
    <location>
        <begin position="1224"/>
        <end position="1255"/>
    </location>
</feature>
<protein>
    <submittedName>
        <fullName evidence="5">Tetratricopeptide repeat-containing protein</fullName>
    </submittedName>
</protein>
<dbReference type="PANTHER" id="PTHR45994">
    <property type="entry name" value="FI21225P1"/>
    <property type="match status" value="1"/>
</dbReference>
<comment type="subcellular location">
    <subcellularLocation>
        <location evidence="1">Cytoplasm</location>
    </subcellularLocation>
</comment>
<dbReference type="SUPFAM" id="SSF48452">
    <property type="entry name" value="TPR-like"/>
    <property type="match status" value="1"/>
</dbReference>
<accession>A0A2C6KP58</accession>
<dbReference type="GO" id="GO:0051879">
    <property type="term" value="F:Hsp90 protein binding"/>
    <property type="evidence" value="ECO:0007669"/>
    <property type="project" value="TreeGrafter"/>
</dbReference>
<name>A0A2C6KP58_9APIC</name>
<dbReference type="OrthoDB" id="331849at2759"/>
<evidence type="ECO:0000256" key="1">
    <source>
        <dbReference type="ARBA" id="ARBA00004496"/>
    </source>
</evidence>
<dbReference type="GO" id="GO:0005737">
    <property type="term" value="C:cytoplasm"/>
    <property type="evidence" value="ECO:0007669"/>
    <property type="project" value="UniProtKB-SubCell"/>
</dbReference>
<dbReference type="PANTHER" id="PTHR45994:SF1">
    <property type="entry name" value="FI21225P1"/>
    <property type="match status" value="1"/>
</dbReference>
<evidence type="ECO:0000313" key="6">
    <source>
        <dbReference type="Proteomes" id="UP000221165"/>
    </source>
</evidence>